<feature type="domain" description="Right handed beta helix" evidence="3">
    <location>
        <begin position="318"/>
        <end position="485"/>
    </location>
</feature>
<dbReference type="Pfam" id="PF13229">
    <property type="entry name" value="Beta_helix"/>
    <property type="match status" value="2"/>
</dbReference>
<dbReference type="SMART" id="SM00710">
    <property type="entry name" value="PbH1"/>
    <property type="match status" value="21"/>
</dbReference>
<evidence type="ECO:0000256" key="2">
    <source>
        <dbReference type="SAM" id="Phobius"/>
    </source>
</evidence>
<keyword evidence="5" id="KW-1185">Reference proteome</keyword>
<dbReference type="InterPro" id="IPR006626">
    <property type="entry name" value="PbH1"/>
</dbReference>
<keyword evidence="2" id="KW-0812">Transmembrane</keyword>
<proteinExistence type="predicted"/>
<evidence type="ECO:0000313" key="4">
    <source>
        <dbReference type="EMBL" id="KZX15804.1"/>
    </source>
</evidence>
<dbReference type="SUPFAM" id="SSF51126">
    <property type="entry name" value="Pectin lyase-like"/>
    <property type="match status" value="2"/>
</dbReference>
<gene>
    <name evidence="4" type="ORF">MBCUT_13080</name>
</gene>
<accession>A0A166DNZ5</accession>
<dbReference type="PATRIC" id="fig|47311.3.peg.1430"/>
<keyword evidence="2" id="KW-1133">Transmembrane helix</keyword>
<dbReference type="Gene3D" id="2.160.20.10">
    <property type="entry name" value="Single-stranded right-handed beta-helix, Pectin lyase-like"/>
    <property type="match status" value="1"/>
</dbReference>
<evidence type="ECO:0000313" key="5">
    <source>
        <dbReference type="Proteomes" id="UP000077275"/>
    </source>
</evidence>
<feature type="compositionally biased region" description="Low complexity" evidence="1">
    <location>
        <begin position="1067"/>
        <end position="1076"/>
    </location>
</feature>
<dbReference type="EMBL" id="LWMW01000108">
    <property type="protein sequence ID" value="KZX15804.1"/>
    <property type="molecule type" value="Genomic_DNA"/>
</dbReference>
<feature type="domain" description="Right handed beta helix" evidence="3">
    <location>
        <begin position="498"/>
        <end position="661"/>
    </location>
</feature>
<protein>
    <recommendedName>
        <fullName evidence="3">Right handed beta helix domain-containing protein</fullName>
    </recommendedName>
</protein>
<dbReference type="Gene3D" id="2.60.40.10">
    <property type="entry name" value="Immunoglobulins"/>
    <property type="match status" value="1"/>
</dbReference>
<dbReference type="InterPro" id="IPR008969">
    <property type="entry name" value="CarboxyPept-like_regulatory"/>
</dbReference>
<dbReference type="Proteomes" id="UP000077275">
    <property type="component" value="Unassembled WGS sequence"/>
</dbReference>
<comment type="caution">
    <text evidence="4">The sequence shown here is derived from an EMBL/GenBank/DDBJ whole genome shotgun (WGS) entry which is preliminary data.</text>
</comment>
<dbReference type="InterPro" id="IPR013783">
    <property type="entry name" value="Ig-like_fold"/>
</dbReference>
<reference evidence="4 5" key="1">
    <citation type="submission" date="2016-04" db="EMBL/GenBank/DDBJ databases">
        <title>Genome sequence of Methanobrevibacter cuticularis DSM 11139.</title>
        <authorList>
            <person name="Poehlein A."/>
            <person name="Seedorf H."/>
            <person name="Daniel R."/>
        </authorList>
    </citation>
    <scope>NUCLEOTIDE SEQUENCE [LARGE SCALE GENOMIC DNA]</scope>
    <source>
        <strain evidence="4 5">DSM 11139</strain>
    </source>
</reference>
<name>A0A166DNZ5_9EURY</name>
<dbReference type="InterPro" id="IPR039448">
    <property type="entry name" value="Beta_helix"/>
</dbReference>
<dbReference type="InterPro" id="IPR008964">
    <property type="entry name" value="Invasin/intimin_cell_adhesion"/>
</dbReference>
<dbReference type="InterPro" id="IPR011050">
    <property type="entry name" value="Pectin_lyase_fold/virulence"/>
</dbReference>
<feature type="region of interest" description="Disordered" evidence="1">
    <location>
        <begin position="1055"/>
        <end position="1081"/>
    </location>
</feature>
<feature type="transmembrane region" description="Helical" evidence="2">
    <location>
        <begin position="1086"/>
        <end position="1105"/>
    </location>
</feature>
<sequence length="1110" mass="120001">MKMFIKNKRFMSFSLMVLAIMLLFSISSVSAGSYDFTNSNNIQDFQNIIDTDIGDELEINLTSGSYTGLGQINVTRNVTIQGKSNPVITGSGSGLLFNITAPNVRIINLTIIGYDTAIRSNSSNLTIMGNNITTKDISINLASSGGDLTGITIEDNVIVSEVSVSMGYSAVYVSTDYSGAVIDVSFINNNITGNGGSSSSGVIFNTAGCSIDLIFENNNITGISGMGVLLVAPDSNNLQFTFNNNNITGQGYGVELYAEDGKNSQFTFTNNNIIAYDVFLMTYGVYLSAHGNNNSQFTFTNNNITGTYYGVKLNAYDSKNLQFTFTNNNITGTDYGHGVSLDAPDSNNLQFTFNNNNITGQGYGVELNAYGNNNSQFTFTNNNITGGDCVYLSASSSNNLQFTFNNNNITGQGYGVELNAYGNNNSQFTFTNNNITGGDCVYLSASSSNNLQFTFNNNNITGQGYGVELYGDSTKNTNITFTYNNITGIYGVDLSASSSNNLQFTFTYNNITGQDYGVSLDAQDNNNLQFTFTNNNITGTSDGVYLEVYSSNNTNITFNENNITGGNYAVYVYSYDGNVSGIRFLNNTINATNGDGFYFDSQGSSIPTDISDFIVRGNTIYAENGAGLNFTGLVAGSLVNVTVEYNRIISMVGVNITGYDTTDSSFDYNWWGVDDIANKIFGIDTNNHYILNITNTSSLDNVHFGDNVSFYLLVLNTTRDNTGVKNLPDFVINGTLNGVAYNVSRADGFVYEFTVLKLGNNILDASLDAAYNITTFTVKNNTNSTITVNPNPVNIGENITVGGFLANHTGVVFVNVTVDGTLFTNVTVNAGYWELNYTTNRTGTDLEVIVSFAGDSNYDAFTNSTTFNVTKLAVNSTINIPSNVKVGKTITIDGVLVDENGDVIANALITVTVDGKVYTLTTDSNGRWSLTYKPTHIGNVNAVLDYAGNDKYFSYTNTTTFNIVKGEAIVDIDVVKNSDGSVDVIITVTDEDGDPIPDYKVNVELDGKHIGDIVTDVDGVGRIHIPSSEFSDGRHVITVTSDDENFNVNPVSVEFETQNNDNDKNDTNNTNKTNNNPVTSATMKNTGMPIIAIILVLLTIFGINIRKKQD</sequence>
<dbReference type="SUPFAM" id="SSF49373">
    <property type="entry name" value="Invasin/intimin cell-adhesion fragments"/>
    <property type="match status" value="1"/>
</dbReference>
<evidence type="ECO:0000256" key="1">
    <source>
        <dbReference type="SAM" id="MobiDB-lite"/>
    </source>
</evidence>
<keyword evidence="2" id="KW-0472">Membrane</keyword>
<organism evidence="4 5">
    <name type="scientific">Methanobrevibacter cuticularis</name>
    <dbReference type="NCBI Taxonomy" id="47311"/>
    <lineage>
        <taxon>Archaea</taxon>
        <taxon>Methanobacteriati</taxon>
        <taxon>Methanobacteriota</taxon>
        <taxon>Methanomada group</taxon>
        <taxon>Methanobacteria</taxon>
        <taxon>Methanobacteriales</taxon>
        <taxon>Methanobacteriaceae</taxon>
        <taxon>Methanobrevibacter</taxon>
    </lineage>
</organism>
<dbReference type="SUPFAM" id="SSF49464">
    <property type="entry name" value="Carboxypeptidase regulatory domain-like"/>
    <property type="match status" value="1"/>
</dbReference>
<evidence type="ECO:0000259" key="3">
    <source>
        <dbReference type="Pfam" id="PF13229"/>
    </source>
</evidence>
<dbReference type="AlphaFoldDB" id="A0A166DNZ5"/>
<dbReference type="InterPro" id="IPR012334">
    <property type="entry name" value="Pectin_lyas_fold"/>
</dbReference>